<dbReference type="NCBIfam" id="NF009502">
    <property type="entry name" value="PRK12863.1-1"/>
    <property type="match status" value="1"/>
</dbReference>
<dbReference type="Pfam" id="PF03795">
    <property type="entry name" value="YCII"/>
    <property type="match status" value="1"/>
</dbReference>
<reference evidence="3" key="1">
    <citation type="journal article" date="2014" name="Int. J. Syst. Evol. Microbiol.">
        <title>Complete genome sequence of Corynebacterium casei LMG S-19264T (=DSM 44701T), isolated from a smear-ripened cheese.</title>
        <authorList>
            <consortium name="US DOE Joint Genome Institute (JGI-PGF)"/>
            <person name="Walter F."/>
            <person name="Albersmeier A."/>
            <person name="Kalinowski J."/>
            <person name="Ruckert C."/>
        </authorList>
    </citation>
    <scope>NUCLEOTIDE SEQUENCE</scope>
    <source>
        <strain evidence="3">CGMCC 1.15493</strain>
    </source>
</reference>
<dbReference type="InterPro" id="IPR051807">
    <property type="entry name" value="Sec-metab_biosynth-assoc"/>
</dbReference>
<reference evidence="3" key="2">
    <citation type="submission" date="2020-09" db="EMBL/GenBank/DDBJ databases">
        <authorList>
            <person name="Sun Q."/>
            <person name="Zhou Y."/>
        </authorList>
    </citation>
    <scope>NUCLEOTIDE SEQUENCE</scope>
    <source>
        <strain evidence="3">CGMCC 1.15493</strain>
    </source>
</reference>
<dbReference type="InterPro" id="IPR011008">
    <property type="entry name" value="Dimeric_a/b-barrel"/>
</dbReference>
<feature type="domain" description="YCII-related" evidence="2">
    <location>
        <begin position="1"/>
        <end position="87"/>
    </location>
</feature>
<dbReference type="Gene3D" id="3.30.70.1060">
    <property type="entry name" value="Dimeric alpha+beta barrel"/>
    <property type="match status" value="1"/>
</dbReference>
<dbReference type="Proteomes" id="UP000613160">
    <property type="component" value="Unassembled WGS sequence"/>
</dbReference>
<evidence type="ECO:0000259" key="2">
    <source>
        <dbReference type="Pfam" id="PF03795"/>
    </source>
</evidence>
<evidence type="ECO:0000313" key="4">
    <source>
        <dbReference type="Proteomes" id="UP000613160"/>
    </source>
</evidence>
<protein>
    <recommendedName>
        <fullName evidence="2">YCII-related domain-containing protein</fullName>
    </recommendedName>
</protein>
<dbReference type="PANTHER" id="PTHR33606:SF3">
    <property type="entry name" value="PROTEIN YCII"/>
    <property type="match status" value="1"/>
</dbReference>
<dbReference type="SUPFAM" id="SSF54909">
    <property type="entry name" value="Dimeric alpha+beta barrel"/>
    <property type="match status" value="1"/>
</dbReference>
<evidence type="ECO:0000256" key="1">
    <source>
        <dbReference type="ARBA" id="ARBA00007689"/>
    </source>
</evidence>
<comment type="caution">
    <text evidence="3">The sequence shown here is derived from an EMBL/GenBank/DDBJ whole genome shotgun (WGS) entry which is preliminary data.</text>
</comment>
<comment type="similarity">
    <text evidence="1">Belongs to the YciI family.</text>
</comment>
<dbReference type="RefSeq" id="WP_188855154.1">
    <property type="nucleotide sequence ID" value="NZ_BMJJ01000017.1"/>
</dbReference>
<dbReference type="EMBL" id="BMJJ01000017">
    <property type="protein sequence ID" value="GGD41215.1"/>
    <property type="molecule type" value="Genomic_DNA"/>
</dbReference>
<organism evidence="3 4">
    <name type="scientific">Aureimonas glaciei</name>
    <dbReference type="NCBI Taxonomy" id="1776957"/>
    <lineage>
        <taxon>Bacteria</taxon>
        <taxon>Pseudomonadati</taxon>
        <taxon>Pseudomonadota</taxon>
        <taxon>Alphaproteobacteria</taxon>
        <taxon>Hyphomicrobiales</taxon>
        <taxon>Aurantimonadaceae</taxon>
        <taxon>Aureimonas</taxon>
    </lineage>
</organism>
<proteinExistence type="inferred from homology"/>
<gene>
    <name evidence="3" type="ORF">GCM10011335_49960</name>
</gene>
<dbReference type="PANTHER" id="PTHR33606">
    <property type="entry name" value="PROTEIN YCII"/>
    <property type="match status" value="1"/>
</dbReference>
<dbReference type="AlphaFoldDB" id="A0A916YFF6"/>
<evidence type="ECO:0000313" key="3">
    <source>
        <dbReference type="EMBL" id="GGD41215.1"/>
    </source>
</evidence>
<keyword evidence="4" id="KW-1185">Reference proteome</keyword>
<name>A0A916YFF6_9HYPH</name>
<accession>A0A916YFF6</accession>
<dbReference type="InterPro" id="IPR005545">
    <property type="entry name" value="YCII"/>
</dbReference>
<sequence>MLFVVLCEDKPGALDVRMENRPKHVDFLKGLGATLKLAGPFLGVDDKPVGSMLVLEAESADAAAEIAAGDPYALAGLFESVQVRRWNWTINNPDA</sequence>